<keyword evidence="5" id="KW-1185">Reference proteome</keyword>
<reference evidence="2 5" key="2">
    <citation type="journal article" date="2019" name="Int. J. Syst. Evol. Microbiol.">
        <title>The Global Catalogue of Microorganisms (GCM) 10K type strain sequencing project: providing services to taxonomists for standard genome sequencing and annotation.</title>
        <authorList>
            <consortium name="The Broad Institute Genomics Platform"/>
            <consortium name="The Broad Institute Genome Sequencing Center for Infectious Disease"/>
            <person name="Wu L."/>
            <person name="Ma J."/>
        </authorList>
    </citation>
    <scope>NUCLEOTIDE SEQUENCE [LARGE SCALE GENOMIC DNA]</scope>
    <source>
        <strain evidence="2 5">JCM 10664</strain>
    </source>
</reference>
<gene>
    <name evidence="2" type="ORF">GCM10009545_36040</name>
    <name evidence="3" type="ORF">GCM10011581_29040</name>
</gene>
<dbReference type="Proteomes" id="UP001500220">
    <property type="component" value="Unassembled WGS sequence"/>
</dbReference>
<dbReference type="AlphaFoldDB" id="A0A917JWP6"/>
<evidence type="ECO:0000313" key="2">
    <source>
        <dbReference type="EMBL" id="GAA0530342.1"/>
    </source>
</evidence>
<feature type="region of interest" description="Disordered" evidence="1">
    <location>
        <begin position="27"/>
        <end position="49"/>
    </location>
</feature>
<reference evidence="3" key="3">
    <citation type="submission" date="2020-09" db="EMBL/GenBank/DDBJ databases">
        <authorList>
            <person name="Sun Q."/>
            <person name="Zhou Y."/>
        </authorList>
    </citation>
    <scope>NUCLEOTIDE SEQUENCE</scope>
    <source>
        <strain evidence="3">CGMCC 4.7206</strain>
    </source>
</reference>
<reference evidence="3 4" key="1">
    <citation type="journal article" date="2014" name="Int. J. Syst. Evol. Microbiol.">
        <title>Complete genome sequence of Corynebacterium casei LMG S-19264T (=DSM 44701T), isolated from a smear-ripened cheese.</title>
        <authorList>
            <consortium name="US DOE Joint Genome Institute (JGI-PGF)"/>
            <person name="Walter F."/>
            <person name="Albersmeier A."/>
            <person name="Kalinowski J."/>
            <person name="Ruckert C."/>
        </authorList>
    </citation>
    <scope>NUCLEOTIDE SEQUENCE [LARGE SCALE GENOMIC DNA]</scope>
    <source>
        <strain evidence="3 4">CGMCC 4.7206</strain>
    </source>
</reference>
<dbReference type="Proteomes" id="UP000597989">
    <property type="component" value="Unassembled WGS sequence"/>
</dbReference>
<sequence>MTTVWVALAAETVVLLAVAAVLTRWAQRSRPDTQDQEGEQAGPAAERLA</sequence>
<comment type="caution">
    <text evidence="3">The sequence shown here is derived from an EMBL/GenBank/DDBJ whole genome shotgun (WGS) entry which is preliminary data.</text>
</comment>
<evidence type="ECO:0000256" key="1">
    <source>
        <dbReference type="SAM" id="MobiDB-lite"/>
    </source>
</evidence>
<protein>
    <submittedName>
        <fullName evidence="3">Uncharacterized protein</fullName>
    </submittedName>
</protein>
<reference evidence="2" key="4">
    <citation type="submission" date="2023-12" db="EMBL/GenBank/DDBJ databases">
        <authorList>
            <person name="Sun Q."/>
            <person name="Inoue M."/>
        </authorList>
    </citation>
    <scope>NUCLEOTIDE SEQUENCE</scope>
    <source>
        <strain evidence="2">JCM 10664</strain>
    </source>
</reference>
<organism evidence="3 4">
    <name type="scientific">Saccharopolyspora thermophila</name>
    <dbReference type="NCBI Taxonomy" id="89367"/>
    <lineage>
        <taxon>Bacteria</taxon>
        <taxon>Bacillati</taxon>
        <taxon>Actinomycetota</taxon>
        <taxon>Actinomycetes</taxon>
        <taxon>Pseudonocardiales</taxon>
        <taxon>Pseudonocardiaceae</taxon>
        <taxon>Saccharopolyspora</taxon>
    </lineage>
</organism>
<dbReference type="EMBL" id="BAAAHC010000013">
    <property type="protein sequence ID" value="GAA0530342.1"/>
    <property type="molecule type" value="Genomic_DNA"/>
</dbReference>
<accession>A0A917JWP6</accession>
<dbReference type="EMBL" id="BMMT01000009">
    <property type="protein sequence ID" value="GGI90193.1"/>
    <property type="molecule type" value="Genomic_DNA"/>
</dbReference>
<evidence type="ECO:0000313" key="3">
    <source>
        <dbReference type="EMBL" id="GGI90193.1"/>
    </source>
</evidence>
<proteinExistence type="predicted"/>
<evidence type="ECO:0000313" key="5">
    <source>
        <dbReference type="Proteomes" id="UP001500220"/>
    </source>
</evidence>
<name>A0A917JWP6_9PSEU</name>
<dbReference type="RefSeq" id="WP_188988049.1">
    <property type="nucleotide sequence ID" value="NZ_BAAAHC010000013.1"/>
</dbReference>
<evidence type="ECO:0000313" key="4">
    <source>
        <dbReference type="Proteomes" id="UP000597989"/>
    </source>
</evidence>